<name>A0A0C9M5H5_9FUNG</name>
<keyword evidence="2" id="KW-0812">Transmembrane</keyword>
<feature type="region of interest" description="Disordered" evidence="1">
    <location>
        <begin position="58"/>
        <end position="86"/>
    </location>
</feature>
<evidence type="ECO:0000256" key="1">
    <source>
        <dbReference type="SAM" id="MobiDB-lite"/>
    </source>
</evidence>
<evidence type="ECO:0000313" key="3">
    <source>
        <dbReference type="EMBL" id="GAN01734.1"/>
    </source>
</evidence>
<dbReference type="OrthoDB" id="2259989at2759"/>
<feature type="region of interest" description="Disordered" evidence="1">
    <location>
        <begin position="264"/>
        <end position="317"/>
    </location>
</feature>
<keyword evidence="4" id="KW-1185">Reference proteome</keyword>
<feature type="compositionally biased region" description="Polar residues" evidence="1">
    <location>
        <begin position="285"/>
        <end position="297"/>
    </location>
</feature>
<organism evidence="3">
    <name type="scientific">Mucor ambiguus</name>
    <dbReference type="NCBI Taxonomy" id="91626"/>
    <lineage>
        <taxon>Eukaryota</taxon>
        <taxon>Fungi</taxon>
        <taxon>Fungi incertae sedis</taxon>
        <taxon>Mucoromycota</taxon>
        <taxon>Mucoromycotina</taxon>
        <taxon>Mucoromycetes</taxon>
        <taxon>Mucorales</taxon>
        <taxon>Mucorineae</taxon>
        <taxon>Mucoraceae</taxon>
        <taxon>Mucor</taxon>
    </lineage>
</organism>
<dbReference type="Proteomes" id="UP000053815">
    <property type="component" value="Unassembled WGS sequence"/>
</dbReference>
<feature type="compositionally biased region" description="Basic residues" evidence="1">
    <location>
        <begin position="67"/>
        <end position="86"/>
    </location>
</feature>
<protein>
    <submittedName>
        <fullName evidence="3">Uncharacterized protein</fullName>
    </submittedName>
</protein>
<feature type="compositionally biased region" description="Low complexity" evidence="1">
    <location>
        <begin position="264"/>
        <end position="275"/>
    </location>
</feature>
<proteinExistence type="predicted"/>
<dbReference type="AlphaFoldDB" id="A0A0C9M5H5"/>
<evidence type="ECO:0000313" key="4">
    <source>
        <dbReference type="Proteomes" id="UP000053815"/>
    </source>
</evidence>
<sequence>MSDATKIIKKNDDKIKQMSVIGLSVYAVVHSHLYWVYSILYIAYHQITPHKKPLTSARWRLPDNTHKKSKKKHPHLKHSKKKSLTHKPKAIIPSTKPKTAVVALATKTTDIDDAKHALVQQQKTPLFHALRTFPSSSSKNPLNIHQLIKSHRKIPKRSNSTGQLNTHAASLPPSLVGSEEDTSSDESSIHIQILSPTKRNRALGLLRSTFHRSSSTGHLKQGLNSSFSSLSEDEGVVTEVKKRKRDTLFGITRKFSSRKNVPTLATTTTTTTAAADQHPEEASPLSETKNSTTTTRSKLFRNMPSWKKQSQAAVQKP</sequence>
<feature type="transmembrane region" description="Helical" evidence="2">
    <location>
        <begin position="20"/>
        <end position="44"/>
    </location>
</feature>
<dbReference type="EMBL" id="DF836300">
    <property type="protein sequence ID" value="GAN01734.1"/>
    <property type="molecule type" value="Genomic_DNA"/>
</dbReference>
<gene>
    <name evidence="3" type="ORF">MAM1_0011c01169</name>
</gene>
<evidence type="ECO:0000256" key="2">
    <source>
        <dbReference type="SAM" id="Phobius"/>
    </source>
</evidence>
<keyword evidence="2" id="KW-0472">Membrane</keyword>
<keyword evidence="2" id="KW-1133">Transmembrane helix</keyword>
<feature type="region of interest" description="Disordered" evidence="1">
    <location>
        <begin position="155"/>
        <end position="189"/>
    </location>
</feature>
<reference evidence="3" key="1">
    <citation type="submission" date="2014-09" db="EMBL/GenBank/DDBJ databases">
        <title>Draft genome sequence of an oleaginous Mucoromycotina fungus Mucor ambiguus NBRC6742.</title>
        <authorList>
            <person name="Takeda I."/>
            <person name="Yamane N."/>
            <person name="Morita T."/>
            <person name="Tamano K."/>
            <person name="Machida M."/>
            <person name="Baker S."/>
            <person name="Koike H."/>
        </authorList>
    </citation>
    <scope>NUCLEOTIDE SEQUENCE</scope>
    <source>
        <strain evidence="3">NBRC 6742</strain>
    </source>
</reference>
<feature type="compositionally biased region" description="Polar residues" evidence="1">
    <location>
        <begin position="157"/>
        <end position="168"/>
    </location>
</feature>
<feature type="compositionally biased region" description="Polar residues" evidence="1">
    <location>
        <begin position="307"/>
        <end position="317"/>
    </location>
</feature>
<accession>A0A0C9M5H5</accession>